<accession>A0A7H0EZK6</accession>
<name>A0A7H0EZK6_9CYAN</name>
<organism evidence="2 3">
    <name type="scientific">Cylindrospermopsis curvispora GIHE-G1</name>
    <dbReference type="NCBI Taxonomy" id="2666332"/>
    <lineage>
        <taxon>Bacteria</taxon>
        <taxon>Bacillati</taxon>
        <taxon>Cyanobacteriota</taxon>
        <taxon>Cyanophyceae</taxon>
        <taxon>Nostocales</taxon>
        <taxon>Aphanizomenonaceae</taxon>
        <taxon>Cylindrospermopsis</taxon>
    </lineage>
</organism>
<proteinExistence type="predicted"/>
<keyword evidence="3" id="KW-1185">Reference proteome</keyword>
<reference evidence="2 3" key="1">
    <citation type="submission" date="2020-08" db="EMBL/GenBank/DDBJ databases">
        <title>Complete genome sequence of Raphidiopsis curvispora isolated from drinking water reservoir in South Korea.</title>
        <authorList>
            <person name="Jeong J."/>
        </authorList>
    </citation>
    <scope>NUCLEOTIDE SEQUENCE [LARGE SCALE GENOMIC DNA]</scope>
    <source>
        <strain evidence="2 3">GIHE-G1</strain>
    </source>
</reference>
<dbReference type="AlphaFoldDB" id="A0A7H0EZK6"/>
<dbReference type="Proteomes" id="UP000516013">
    <property type="component" value="Chromosome"/>
</dbReference>
<feature type="region of interest" description="Disordered" evidence="1">
    <location>
        <begin position="155"/>
        <end position="175"/>
    </location>
</feature>
<evidence type="ECO:0000256" key="1">
    <source>
        <dbReference type="SAM" id="MobiDB-lite"/>
    </source>
</evidence>
<feature type="compositionally biased region" description="Basic and acidic residues" evidence="1">
    <location>
        <begin position="155"/>
        <end position="166"/>
    </location>
</feature>
<dbReference type="RefSeq" id="WP_187705890.1">
    <property type="nucleotide sequence ID" value="NZ_CP060822.1"/>
</dbReference>
<sequence length="270" mass="31826">MTLEEFIQILAEHQLSKYIRSQEALIRRAKQTGRMSYQERLIYIRQAQAAIQDLKQILSNRNMCERLLVYTQKQSSADQVETIDWILRMIELSDGIYGKISFSSDSSDIYQEGLQRTRIWFFDRFVENYNPQVSSILTWFNKNLDYKFRDLRREREREPQSLDDTTRIGPPHIPSPENRNFVEEIEAMLESLENCLNSPNSNCPRSCIRNAPHANCNSVIRSILNLLLAGEVEKLGPVWDTLSRKYEVSSYSMKQFIRKECFTCFKRLTE</sequence>
<dbReference type="EMBL" id="CP060822">
    <property type="protein sequence ID" value="QNP29222.1"/>
    <property type="molecule type" value="Genomic_DNA"/>
</dbReference>
<evidence type="ECO:0000313" key="2">
    <source>
        <dbReference type="EMBL" id="QNP29222.1"/>
    </source>
</evidence>
<dbReference type="KEGG" id="ccur:IAR63_15500"/>
<protein>
    <submittedName>
        <fullName evidence="2">Uncharacterized protein</fullName>
    </submittedName>
</protein>
<gene>
    <name evidence="2" type="ORF">IAR63_15500</name>
</gene>
<evidence type="ECO:0000313" key="3">
    <source>
        <dbReference type="Proteomes" id="UP000516013"/>
    </source>
</evidence>